<name>A0A841YEH5_9LIST</name>
<dbReference type="CDD" id="cd22332">
    <property type="entry name" value="HsdR_N"/>
    <property type="match status" value="1"/>
</dbReference>
<keyword evidence="9 11" id="KW-0067">ATP-binding</keyword>
<dbReference type="GO" id="GO:0005524">
    <property type="term" value="F:ATP binding"/>
    <property type="evidence" value="ECO:0007669"/>
    <property type="project" value="UniProtKB-KW"/>
</dbReference>
<dbReference type="Pfam" id="PF18766">
    <property type="entry name" value="SWI2_SNF2"/>
    <property type="match status" value="1"/>
</dbReference>
<evidence type="ECO:0000256" key="7">
    <source>
        <dbReference type="ARBA" id="ARBA00022759"/>
    </source>
</evidence>
<proteinExistence type="inferred from homology"/>
<keyword evidence="5 11" id="KW-0547">Nucleotide-binding</keyword>
<dbReference type="EC" id="3.1.21.3" evidence="11"/>
<dbReference type="Pfam" id="PF22679">
    <property type="entry name" value="T1R_D3-like"/>
    <property type="match status" value="1"/>
</dbReference>
<dbReference type="NCBIfam" id="TIGR00348">
    <property type="entry name" value="hsdR"/>
    <property type="match status" value="1"/>
</dbReference>
<dbReference type="InterPro" id="IPR040980">
    <property type="entry name" value="SWI2_SNF2"/>
</dbReference>
<evidence type="ECO:0000256" key="5">
    <source>
        <dbReference type="ARBA" id="ARBA00022741"/>
    </source>
</evidence>
<evidence type="ECO:0000256" key="8">
    <source>
        <dbReference type="ARBA" id="ARBA00022801"/>
    </source>
</evidence>
<dbReference type="InterPro" id="IPR022625">
    <property type="entry name" value="TypeI_RM_Rsu_C"/>
</dbReference>
<dbReference type="Pfam" id="PF04313">
    <property type="entry name" value="HSDR_N"/>
    <property type="match status" value="1"/>
</dbReference>
<keyword evidence="4" id="KW-0540">Nuclease</keyword>
<keyword evidence="8 11" id="KW-0378">Hydrolase</keyword>
<keyword evidence="7 13" id="KW-0255">Endonuclease</keyword>
<dbReference type="AlphaFoldDB" id="A0A841YEH5"/>
<keyword evidence="6 11" id="KW-0680">Restriction system</keyword>
<evidence type="ECO:0000313" key="13">
    <source>
        <dbReference type="EMBL" id="MBC1398745.1"/>
    </source>
</evidence>
<comment type="catalytic activity">
    <reaction evidence="1 11">
        <text>Endonucleolytic cleavage of DNA to give random double-stranded fragments with terminal 5'-phosphates, ATP is simultaneously hydrolyzed.</text>
        <dbReference type="EC" id="3.1.21.3"/>
    </reaction>
</comment>
<evidence type="ECO:0000256" key="9">
    <source>
        <dbReference type="ARBA" id="ARBA00022840"/>
    </source>
</evidence>
<accession>A0A841YEH5</accession>
<evidence type="ECO:0000256" key="6">
    <source>
        <dbReference type="ARBA" id="ARBA00022747"/>
    </source>
</evidence>
<dbReference type="EMBL" id="JAARPY010000006">
    <property type="protein sequence ID" value="MBC1398745.1"/>
    <property type="molecule type" value="Genomic_DNA"/>
</dbReference>
<dbReference type="InterPro" id="IPR051268">
    <property type="entry name" value="Type-I_R_enzyme_R_subunit"/>
</dbReference>
<evidence type="ECO:0000256" key="4">
    <source>
        <dbReference type="ARBA" id="ARBA00022722"/>
    </source>
</evidence>
<dbReference type="Gene3D" id="3.40.50.300">
    <property type="entry name" value="P-loop containing nucleotide triphosphate hydrolases"/>
    <property type="match status" value="2"/>
</dbReference>
<evidence type="ECO:0000256" key="11">
    <source>
        <dbReference type="RuleBase" id="RU364115"/>
    </source>
</evidence>
<dbReference type="GO" id="GO:0009307">
    <property type="term" value="P:DNA restriction-modification system"/>
    <property type="evidence" value="ECO:0007669"/>
    <property type="project" value="UniProtKB-KW"/>
</dbReference>
<dbReference type="CDD" id="cd18800">
    <property type="entry name" value="SF2_C_EcoR124I-like"/>
    <property type="match status" value="1"/>
</dbReference>
<feature type="domain" description="Helicase ATP-binding" evidence="12">
    <location>
        <begin position="281"/>
        <end position="469"/>
    </location>
</feature>
<dbReference type="InterPro" id="IPR007409">
    <property type="entry name" value="Restrct_endonuc_type1_HsdR_N"/>
</dbReference>
<dbReference type="SMART" id="SM00487">
    <property type="entry name" value="DEXDc"/>
    <property type="match status" value="1"/>
</dbReference>
<evidence type="ECO:0000259" key="12">
    <source>
        <dbReference type="PROSITE" id="PS51192"/>
    </source>
</evidence>
<evidence type="ECO:0000256" key="1">
    <source>
        <dbReference type="ARBA" id="ARBA00000851"/>
    </source>
</evidence>
<organism evidence="13 14">
    <name type="scientific">Listeria fleischmannii</name>
    <dbReference type="NCBI Taxonomy" id="1069827"/>
    <lineage>
        <taxon>Bacteria</taxon>
        <taxon>Bacillati</taxon>
        <taxon>Bacillota</taxon>
        <taxon>Bacilli</taxon>
        <taxon>Bacillales</taxon>
        <taxon>Listeriaceae</taxon>
        <taxon>Listeria</taxon>
    </lineage>
</organism>
<reference evidence="13 14" key="1">
    <citation type="submission" date="2020-03" db="EMBL/GenBank/DDBJ databases">
        <title>Soil Listeria distribution.</title>
        <authorList>
            <person name="Liao J."/>
            <person name="Wiedmann M."/>
        </authorList>
    </citation>
    <scope>NUCLEOTIDE SEQUENCE [LARGE SCALE GENOMIC DNA]</scope>
    <source>
        <strain evidence="13 14">FSL L7-1645</strain>
    </source>
</reference>
<dbReference type="GO" id="GO:0003677">
    <property type="term" value="F:DNA binding"/>
    <property type="evidence" value="ECO:0007669"/>
    <property type="project" value="UniProtKB-KW"/>
</dbReference>
<comment type="caution">
    <text evidence="13">The sequence shown here is derived from an EMBL/GenBank/DDBJ whole genome shotgun (WGS) entry which is preliminary data.</text>
</comment>
<dbReference type="InterPro" id="IPR027417">
    <property type="entry name" value="P-loop_NTPase"/>
</dbReference>
<sequence length="1050" mass="120648">MKQLTHLDEATIEKQLIQLLGEGHNQWTYRPDLKSEEDLWQNLKQKIMQNNTAEIGEHPLTDKEFEKIQTELSLKTQTPTDAAKWLRGENGVARIKIDREDAALGSMSLVLYRGLDVNGGQSSYEVVNQIAKKRDHIEARDRRFDVTLLMNGLPIIQIELKTVTAKDGVFQAFEQIKKYAEEGLFHNNIFATLQLFVISNEKTTRYFANALPEHMQRKYIFSWRTTDNKKIDSLNEFSRQVLSIPAAHRMITDYTVISEVEDTSHLLVLHSYQIHAIEAIHAAAIKRQSGYIWHATGSGKTLTSFVVTKLLTRATDVGRTIMLVDRTDLDNQTTDEFTKFASEYNTGISSGKGKANTLIVGTGNSTELSRVLLSEANSSVIIITTRQKLEAALKKAEKLEKEKGTNRFEKLMNEHIVFIVDECHRAVSAENMKRIKEFFPKSTWFGFTGTPIFEVNKKQVKGELARTTEDQYGKELHTYTIKNALDDGAVLAFQLEHENTLNTTTLDNKILNELRRNEKYANKSVDNLNKMIDQMDGITKETYLDAAIYESDDHIQTVIRKIFKPDNAYTKFDFAGGRPTKSAILTTSSIAMAKRYYKAIKEMTKEPNWMEKEFAGNTVRAGRAIDDPDFPRIAITYSLEENKGEASKKQDEMNEIIADYNDYYGTKWSASQLNAYNSNINERLARDKAEFKQFGEQVDLVIVVDRLLTGFNAPTIQTLFVDRHLEYAGLIQAFSRTNRTFLNKTKGLIVTFRKPYTMKKNVDEATELYSKKQENVGLIYPTYEESRDRFKKAYEKIEEFSYDIDEHTDLEVRIDYVKAFQELNNSFEALVTYDDYNDEIDESVILQNQVSWIEEQVGRYETVKGSLVEIEEALADTSNDFTEIEFYEENSVMRYDIDSAYIDHLLGNYSVNNTDIRADIERALQKLNKSNLIKGVYRAILDAIDSGEISEDADIFEVKRQFFTDKINTTIHEFAAKWIVSEEELDFSSREYSLSSKELPNMNAISKSRDFKKYKSIHPEANAFAARSELSKEWKEVLDESIVPLKNELR</sequence>
<evidence type="ECO:0000256" key="2">
    <source>
        <dbReference type="ARBA" id="ARBA00008598"/>
    </source>
</evidence>
<dbReference type="PANTHER" id="PTHR30195:SF16">
    <property type="entry name" value="TYPE I RESTRICTION ENZYME ENDONUCLEASE SUBUNIT"/>
    <property type="match status" value="1"/>
</dbReference>
<dbReference type="InterPro" id="IPR004473">
    <property type="entry name" value="Restrct_endonuc_typeI_HsdR"/>
</dbReference>
<evidence type="ECO:0000256" key="10">
    <source>
        <dbReference type="ARBA" id="ARBA00023125"/>
    </source>
</evidence>
<dbReference type="InterPro" id="IPR055180">
    <property type="entry name" value="HsdR_RecA-like_helicase_dom_2"/>
</dbReference>
<dbReference type="RefSeq" id="WP_007542893.1">
    <property type="nucleotide sequence ID" value="NZ_JAARPY010000006.1"/>
</dbReference>
<dbReference type="Gene3D" id="3.90.1570.50">
    <property type="match status" value="1"/>
</dbReference>
<comment type="similarity">
    <text evidence="2 11">Belongs to the HsdR family.</text>
</comment>
<evidence type="ECO:0000313" key="14">
    <source>
        <dbReference type="Proteomes" id="UP000571128"/>
    </source>
</evidence>
<evidence type="ECO:0000256" key="3">
    <source>
        <dbReference type="ARBA" id="ARBA00011296"/>
    </source>
</evidence>
<dbReference type="InterPro" id="IPR014001">
    <property type="entry name" value="Helicase_ATP-bd"/>
</dbReference>
<gene>
    <name evidence="13" type="ORF">HB844_07685</name>
</gene>
<comment type="function">
    <text evidence="11">Subunit R is required for both nuclease and ATPase activities, but not for modification.</text>
</comment>
<dbReference type="SUPFAM" id="SSF52540">
    <property type="entry name" value="P-loop containing nucleoside triphosphate hydrolases"/>
    <property type="match status" value="2"/>
</dbReference>
<dbReference type="PROSITE" id="PS51192">
    <property type="entry name" value="HELICASE_ATP_BIND_1"/>
    <property type="match status" value="1"/>
</dbReference>
<dbReference type="Pfam" id="PF12008">
    <property type="entry name" value="EcoR124_C"/>
    <property type="match status" value="1"/>
</dbReference>
<protein>
    <recommendedName>
        <fullName evidence="11">Type I restriction enzyme endonuclease subunit</fullName>
        <shortName evidence="11">R protein</shortName>
        <ecNumber evidence="11">3.1.21.3</ecNumber>
    </recommendedName>
    <alternativeName>
        <fullName evidence="11">Type-1 restriction enzyme R protein</fullName>
    </alternativeName>
</protein>
<keyword evidence="10 11" id="KW-0238">DNA-binding</keyword>
<dbReference type="Proteomes" id="UP000571128">
    <property type="component" value="Unassembled WGS sequence"/>
</dbReference>
<dbReference type="PANTHER" id="PTHR30195">
    <property type="entry name" value="TYPE I SITE-SPECIFIC DEOXYRIBONUCLEASE PROTEIN SUBUNIT M AND R"/>
    <property type="match status" value="1"/>
</dbReference>
<comment type="subunit">
    <text evidence="3 11">The type I restriction/modification system is composed of three polypeptides R, M and S.</text>
</comment>
<dbReference type="GO" id="GO:0009035">
    <property type="term" value="F:type I site-specific deoxyribonuclease activity"/>
    <property type="evidence" value="ECO:0007669"/>
    <property type="project" value="UniProtKB-EC"/>
</dbReference>